<evidence type="ECO:0000313" key="2">
    <source>
        <dbReference type="Proteomes" id="UP000030321"/>
    </source>
</evidence>
<reference evidence="2" key="1">
    <citation type="journal article" date="2015" name="Genome">
        <title>Whole Genome Sequence of the Non-Microcystin-Producing Microcystis aeruginosa Strain NIES-44.</title>
        <authorList>
            <person name="Okano K."/>
            <person name="Miyata N."/>
            <person name="Ozaki Y."/>
        </authorList>
    </citation>
    <scope>NUCLEOTIDE SEQUENCE [LARGE SCALE GENOMIC DNA]</scope>
    <source>
        <strain evidence="2">NIES-44</strain>
    </source>
</reference>
<dbReference type="Proteomes" id="UP000030321">
    <property type="component" value="Unassembled WGS sequence"/>
</dbReference>
<evidence type="ECO:0000313" key="1">
    <source>
        <dbReference type="EMBL" id="GAL95890.1"/>
    </source>
</evidence>
<dbReference type="AlphaFoldDB" id="A0A0A1W1N8"/>
<accession>A0A0A1W1N8</accession>
<organism evidence="1 2">
    <name type="scientific">Microcystis aeruginosa NIES-44</name>
    <dbReference type="NCBI Taxonomy" id="449439"/>
    <lineage>
        <taxon>Bacteria</taxon>
        <taxon>Bacillati</taxon>
        <taxon>Cyanobacteriota</taxon>
        <taxon>Cyanophyceae</taxon>
        <taxon>Oscillatoriophycideae</taxon>
        <taxon>Chroococcales</taxon>
        <taxon>Microcystaceae</taxon>
        <taxon>Microcystis</taxon>
    </lineage>
</organism>
<comment type="caution">
    <text evidence="1">The sequence shown here is derived from an EMBL/GenBank/DDBJ whole genome shotgun (WGS) entry which is preliminary data.</text>
</comment>
<sequence length="38" mass="4446">MRVVHQSGLILKLDKNCGIFEQSMLRKRPTAIDLNYEQ</sequence>
<dbReference type="EMBL" id="BBPA01000077">
    <property type="protein sequence ID" value="GAL95890.1"/>
    <property type="molecule type" value="Genomic_DNA"/>
</dbReference>
<protein>
    <submittedName>
        <fullName evidence="1">Uncharacterized protein</fullName>
    </submittedName>
</protein>
<proteinExistence type="predicted"/>
<name>A0A0A1W1N8_MICAE</name>
<gene>
    <name evidence="1" type="ORF">N44_04746</name>
</gene>